<dbReference type="SUPFAM" id="SSF52540">
    <property type="entry name" value="P-loop containing nucleoside triphosphate hydrolases"/>
    <property type="match status" value="1"/>
</dbReference>
<dbReference type="GO" id="GO:0004527">
    <property type="term" value="F:exonuclease activity"/>
    <property type="evidence" value="ECO:0007669"/>
    <property type="project" value="UniProtKB-KW"/>
</dbReference>
<proteinExistence type="predicted"/>
<evidence type="ECO:0000256" key="7">
    <source>
        <dbReference type="ARBA" id="ARBA00022840"/>
    </source>
</evidence>
<name>W4VK92_9BACI</name>
<evidence type="ECO:0000256" key="1">
    <source>
        <dbReference type="ARBA" id="ARBA00022722"/>
    </source>
</evidence>
<protein>
    <submittedName>
        <fullName evidence="10">ATP-dependent nuclease</fullName>
    </submittedName>
</protein>
<dbReference type="Proteomes" id="UP000019102">
    <property type="component" value="Unassembled WGS sequence"/>
</dbReference>
<keyword evidence="11" id="KW-1185">Reference proteome</keyword>
<reference evidence="10 11" key="1">
    <citation type="journal article" date="2014" name="Genome Announc.">
        <title>Draft Genome Sequence of the Boron-Tolerant and Moderately Halotolerant Bacterium Gracilibacillus boraciitolerans JCM 21714T.</title>
        <authorList>
            <person name="Ahmed I."/>
            <person name="Oshima K."/>
            <person name="Suda W."/>
            <person name="Kitamura K."/>
            <person name="Iida T."/>
            <person name="Ohmori Y."/>
            <person name="Fujiwara T."/>
            <person name="Hattori M."/>
            <person name="Ohkuma M."/>
        </authorList>
    </citation>
    <scope>NUCLEOTIDE SEQUENCE [LARGE SCALE GENOMIC DNA]</scope>
    <source>
        <strain evidence="10 11">JCM 21714</strain>
    </source>
</reference>
<dbReference type="GO" id="GO:0004386">
    <property type="term" value="F:helicase activity"/>
    <property type="evidence" value="ECO:0007669"/>
    <property type="project" value="UniProtKB-KW"/>
</dbReference>
<evidence type="ECO:0000313" key="11">
    <source>
        <dbReference type="Proteomes" id="UP000019102"/>
    </source>
</evidence>
<dbReference type="AlphaFoldDB" id="W4VK92"/>
<evidence type="ECO:0000256" key="3">
    <source>
        <dbReference type="ARBA" id="ARBA00022763"/>
    </source>
</evidence>
<comment type="caution">
    <text evidence="10">The sequence shown here is derived from an EMBL/GenBank/DDBJ whole genome shotgun (WGS) entry which is preliminary data.</text>
</comment>
<organism evidence="10 11">
    <name type="scientific">Gracilibacillus boraciitolerans JCM 21714</name>
    <dbReference type="NCBI Taxonomy" id="1298598"/>
    <lineage>
        <taxon>Bacteria</taxon>
        <taxon>Bacillati</taxon>
        <taxon>Bacillota</taxon>
        <taxon>Bacilli</taxon>
        <taxon>Bacillales</taxon>
        <taxon>Bacillaceae</taxon>
        <taxon>Gracilibacillus</taxon>
    </lineage>
</organism>
<evidence type="ECO:0000256" key="2">
    <source>
        <dbReference type="ARBA" id="ARBA00022741"/>
    </source>
</evidence>
<evidence type="ECO:0000256" key="9">
    <source>
        <dbReference type="ARBA" id="ARBA00023204"/>
    </source>
</evidence>
<sequence>MIREPEVYHDLITTLFQDYQIPIFVDEKRTMLNHPLIETVRSLLDVIEGNWRYDAVFRLLKAGFIPEGDGENKLDQEAIDELENYVLEYGVRGRSRWLSEKHGSFNALKDLINPHKPIGNYPLKTGSMPIANE</sequence>
<dbReference type="EMBL" id="BAVS01000014">
    <property type="protein sequence ID" value="GAE93627.1"/>
    <property type="molecule type" value="Genomic_DNA"/>
</dbReference>
<keyword evidence="6" id="KW-0269">Exonuclease</keyword>
<keyword evidence="1" id="KW-0540">Nuclease</keyword>
<dbReference type="GO" id="GO:0006281">
    <property type="term" value="P:DNA repair"/>
    <property type="evidence" value="ECO:0007669"/>
    <property type="project" value="UniProtKB-KW"/>
</dbReference>
<accession>W4VK92</accession>
<dbReference type="PANTHER" id="PTHR30591:SF1">
    <property type="entry name" value="RECBCD ENZYME SUBUNIT RECC"/>
    <property type="match status" value="1"/>
</dbReference>
<evidence type="ECO:0000256" key="5">
    <source>
        <dbReference type="ARBA" id="ARBA00022806"/>
    </source>
</evidence>
<keyword evidence="3" id="KW-0227">DNA damage</keyword>
<evidence type="ECO:0000256" key="8">
    <source>
        <dbReference type="ARBA" id="ARBA00023125"/>
    </source>
</evidence>
<keyword evidence="8" id="KW-0238">DNA-binding</keyword>
<dbReference type="STRING" id="1298598.JCM21714_2726"/>
<keyword evidence="9" id="KW-0234">DNA repair</keyword>
<keyword evidence="5" id="KW-0347">Helicase</keyword>
<dbReference type="PANTHER" id="PTHR30591">
    <property type="entry name" value="RECBCD ENZYME SUBUNIT RECC"/>
    <property type="match status" value="1"/>
</dbReference>
<dbReference type="eggNOG" id="COG3857">
    <property type="taxonomic scope" value="Bacteria"/>
</dbReference>
<dbReference type="GO" id="GO:0006310">
    <property type="term" value="P:DNA recombination"/>
    <property type="evidence" value="ECO:0007669"/>
    <property type="project" value="TreeGrafter"/>
</dbReference>
<gene>
    <name evidence="10" type="ORF">JCM21714_2726</name>
</gene>
<evidence type="ECO:0000313" key="10">
    <source>
        <dbReference type="EMBL" id="GAE93627.1"/>
    </source>
</evidence>
<keyword evidence="2" id="KW-0547">Nucleotide-binding</keyword>
<dbReference type="GO" id="GO:0005524">
    <property type="term" value="F:ATP binding"/>
    <property type="evidence" value="ECO:0007669"/>
    <property type="project" value="UniProtKB-KW"/>
</dbReference>
<keyword evidence="4" id="KW-0378">Hydrolase</keyword>
<keyword evidence="7" id="KW-0067">ATP-binding</keyword>
<dbReference type="InterPro" id="IPR027417">
    <property type="entry name" value="P-loop_NTPase"/>
</dbReference>
<dbReference type="Gene3D" id="3.40.50.300">
    <property type="entry name" value="P-loop containing nucleotide triphosphate hydrolases"/>
    <property type="match status" value="1"/>
</dbReference>
<dbReference type="GO" id="GO:0003677">
    <property type="term" value="F:DNA binding"/>
    <property type="evidence" value="ECO:0007669"/>
    <property type="project" value="UniProtKB-KW"/>
</dbReference>
<evidence type="ECO:0000256" key="4">
    <source>
        <dbReference type="ARBA" id="ARBA00022801"/>
    </source>
</evidence>
<evidence type="ECO:0000256" key="6">
    <source>
        <dbReference type="ARBA" id="ARBA00022839"/>
    </source>
</evidence>